<dbReference type="PANTHER" id="PTHR33451:SF6">
    <property type="entry name" value="NA(+)_H(+) ANTIPORTER NHAC"/>
    <property type="match status" value="1"/>
</dbReference>
<keyword evidence="3" id="KW-0050">Antiport</keyword>
<evidence type="ECO:0000259" key="10">
    <source>
        <dbReference type="Pfam" id="PF03553"/>
    </source>
</evidence>
<evidence type="ECO:0000256" key="2">
    <source>
        <dbReference type="ARBA" id="ARBA00022448"/>
    </source>
</evidence>
<gene>
    <name evidence="11" type="ORF">PL11_002325</name>
</gene>
<protein>
    <submittedName>
        <fullName evidence="11">Na+/H+ antiporter NhaC</fullName>
    </submittedName>
</protein>
<evidence type="ECO:0000256" key="5">
    <source>
        <dbReference type="ARBA" id="ARBA00022692"/>
    </source>
</evidence>
<dbReference type="PANTHER" id="PTHR33451">
    <property type="entry name" value="MALATE-2H(+)/NA(+)-LACTATE ANTIPORTER"/>
    <property type="match status" value="1"/>
</dbReference>
<dbReference type="GO" id="GO:0005886">
    <property type="term" value="C:plasma membrane"/>
    <property type="evidence" value="ECO:0007669"/>
    <property type="project" value="UniProtKB-SubCell"/>
</dbReference>
<reference evidence="11 12" key="1">
    <citation type="journal article" date="2015" name="Genome Announc.">
        <title>Genome Sequence of Lactobacillus curieae CCTCC M 2011381T, a Novel Producer of Gamma-aminobutyric Acid.</title>
        <authorList>
            <person name="Wang Y."/>
            <person name="Wang Y."/>
            <person name="Lang C."/>
            <person name="Wei D."/>
            <person name="Xu P."/>
            <person name="Xie J."/>
        </authorList>
    </citation>
    <scope>NUCLEOTIDE SEQUENCE [LARGE SCALE GENOMIC DNA]</scope>
    <source>
        <strain evidence="11 12">CCTCC M 2011381</strain>
    </source>
</reference>
<feature type="transmembrane region" description="Helical" evidence="9">
    <location>
        <begin position="193"/>
        <end position="212"/>
    </location>
</feature>
<feature type="transmembrane region" description="Helical" evidence="9">
    <location>
        <begin position="115"/>
        <end position="140"/>
    </location>
</feature>
<dbReference type="Pfam" id="PF03553">
    <property type="entry name" value="Na_H_antiporter"/>
    <property type="match status" value="1"/>
</dbReference>
<keyword evidence="2" id="KW-0813">Transport</keyword>
<feature type="domain" description="Na+/H+ antiporter NhaC-like C-terminal" evidence="10">
    <location>
        <begin position="161"/>
        <end position="453"/>
    </location>
</feature>
<evidence type="ECO:0000256" key="9">
    <source>
        <dbReference type="SAM" id="Phobius"/>
    </source>
</evidence>
<feature type="transmembrane region" description="Helical" evidence="9">
    <location>
        <begin position="347"/>
        <end position="368"/>
    </location>
</feature>
<dbReference type="OrthoDB" id="9762978at2"/>
<dbReference type="KEGG" id="lcu:PL11_002325"/>
<accession>A0A1S6QGV6</accession>
<feature type="transmembrane region" description="Helical" evidence="9">
    <location>
        <begin position="232"/>
        <end position="251"/>
    </location>
</feature>
<comment type="similarity">
    <text evidence="8">Belongs to the NhaC Na(+)/H(+) (TC 2.A.35) antiporter family.</text>
</comment>
<feature type="transmembrane region" description="Helical" evidence="9">
    <location>
        <begin position="431"/>
        <end position="453"/>
    </location>
</feature>
<evidence type="ECO:0000256" key="1">
    <source>
        <dbReference type="ARBA" id="ARBA00004651"/>
    </source>
</evidence>
<dbReference type="InterPro" id="IPR052180">
    <property type="entry name" value="NhaC_Na-H+_Antiporter"/>
</dbReference>
<evidence type="ECO:0000256" key="3">
    <source>
        <dbReference type="ARBA" id="ARBA00022449"/>
    </source>
</evidence>
<dbReference type="InterPro" id="IPR018461">
    <property type="entry name" value="Na/H_Antiport_NhaC-like_C"/>
</dbReference>
<evidence type="ECO:0000256" key="6">
    <source>
        <dbReference type="ARBA" id="ARBA00022989"/>
    </source>
</evidence>
<dbReference type="Proteomes" id="UP000030361">
    <property type="component" value="Chromosome"/>
</dbReference>
<dbReference type="eggNOG" id="COG1757">
    <property type="taxonomic scope" value="Bacteria"/>
</dbReference>
<evidence type="ECO:0000313" key="12">
    <source>
        <dbReference type="Proteomes" id="UP000030361"/>
    </source>
</evidence>
<organism evidence="11 12">
    <name type="scientific">Lentilactobacillus curieae</name>
    <dbReference type="NCBI Taxonomy" id="1138822"/>
    <lineage>
        <taxon>Bacteria</taxon>
        <taxon>Bacillati</taxon>
        <taxon>Bacillota</taxon>
        <taxon>Bacilli</taxon>
        <taxon>Lactobacillales</taxon>
        <taxon>Lactobacillaceae</taxon>
        <taxon>Lentilactobacillus</taxon>
    </lineage>
</organism>
<keyword evidence="6 9" id="KW-1133">Transmembrane helix</keyword>
<dbReference type="GO" id="GO:0015297">
    <property type="term" value="F:antiporter activity"/>
    <property type="evidence" value="ECO:0007669"/>
    <property type="project" value="UniProtKB-KW"/>
</dbReference>
<dbReference type="AlphaFoldDB" id="A0A1S6QGV6"/>
<sequence length="463" mass="49210">MQEKNAPKVEIIEGIVILLAMLLIMGFSVIKLAIAPEIPILLVIFLLICWAKVRRFSWDAVSEGIIDGIKTGIIPIFIFILIGILISTWIAAGVIPSLMVFGFHLISAEWFLPSVFLVCTIVGTAIGSAFTVVSTVGIAFMGMGITMGMNPAMVAGAIISGAIFGDKTSPLSDSTNLASAVVDADLFAHIRNLMWSTIPAWVTTMVVFLIFGQSGKALSAKAIDQTVNVLNQHFSISGWAFLPIALMFICAWKKIPAIFTLFINIAVATGMLFIYAPHTKITDLVNIMTNGFISHTGNKAVDALLSRGGITSMMATVSLIVCALALGGLLMRFGIIDSVIGPLSKKLKSTGSLILAVVLSGIGVNIFVGEQYLSVILPGNAFKSTFEKQKLAAVSLSRALEDGGTVINYLIPWGVAGVFAANTLKVSTLDYLPFAIFSLASPIFSILSGYTGIGIKHQGDKSQ</sequence>
<evidence type="ECO:0000256" key="4">
    <source>
        <dbReference type="ARBA" id="ARBA00022475"/>
    </source>
</evidence>
<evidence type="ECO:0000256" key="7">
    <source>
        <dbReference type="ARBA" id="ARBA00023136"/>
    </source>
</evidence>
<keyword evidence="5 9" id="KW-0812">Transmembrane</keyword>
<proteinExistence type="inferred from homology"/>
<dbReference type="RefSeq" id="WP_035166074.1">
    <property type="nucleotide sequence ID" value="NZ_CP018906.1"/>
</dbReference>
<evidence type="ECO:0000313" key="11">
    <source>
        <dbReference type="EMBL" id="AQW20832.1"/>
    </source>
</evidence>
<feature type="transmembrane region" description="Helical" evidence="9">
    <location>
        <begin position="73"/>
        <end position="95"/>
    </location>
</feature>
<feature type="transmembrane region" description="Helical" evidence="9">
    <location>
        <begin position="258"/>
        <end position="276"/>
    </location>
</feature>
<comment type="subcellular location">
    <subcellularLocation>
        <location evidence="1">Cell membrane</location>
        <topology evidence="1">Multi-pass membrane protein</topology>
    </subcellularLocation>
</comment>
<keyword evidence="7 9" id="KW-0472">Membrane</keyword>
<dbReference type="InterPro" id="IPR004770">
    <property type="entry name" value="Na/H_antiport_NhaC"/>
</dbReference>
<feature type="transmembrane region" description="Helical" evidence="9">
    <location>
        <begin position="313"/>
        <end position="335"/>
    </location>
</feature>
<keyword evidence="12" id="KW-1185">Reference proteome</keyword>
<dbReference type="NCBIfam" id="TIGR00931">
    <property type="entry name" value="antiport_nhaC"/>
    <property type="match status" value="1"/>
</dbReference>
<dbReference type="EMBL" id="CP018906">
    <property type="protein sequence ID" value="AQW20832.1"/>
    <property type="molecule type" value="Genomic_DNA"/>
</dbReference>
<evidence type="ECO:0000256" key="8">
    <source>
        <dbReference type="ARBA" id="ARBA00038435"/>
    </source>
</evidence>
<name>A0A1S6QGV6_9LACO</name>
<feature type="transmembrane region" description="Helical" evidence="9">
    <location>
        <begin position="36"/>
        <end position="53"/>
    </location>
</feature>
<keyword evidence="4" id="KW-1003">Cell membrane</keyword>
<feature type="transmembrane region" description="Helical" evidence="9">
    <location>
        <begin position="12"/>
        <end position="30"/>
    </location>
</feature>